<dbReference type="EMBL" id="MNVO01000027">
    <property type="protein sequence ID" value="OIO32776.1"/>
    <property type="molecule type" value="Genomic_DNA"/>
</dbReference>
<dbReference type="AlphaFoldDB" id="A0A1J4V9P4"/>
<dbReference type="SUPFAM" id="SSF109604">
    <property type="entry name" value="HD-domain/PDEase-like"/>
    <property type="match status" value="1"/>
</dbReference>
<dbReference type="CDD" id="cd00077">
    <property type="entry name" value="HDc"/>
    <property type="match status" value="1"/>
</dbReference>
<gene>
    <name evidence="2" type="ORF">AUJ44_01765</name>
</gene>
<dbReference type="PANTHER" id="PTHR46246:SF1">
    <property type="entry name" value="GUANOSINE-3',5'-BIS(DIPHOSPHATE) 3'-PYROPHOSPHOHYDROLASE MESH1"/>
    <property type="match status" value="1"/>
</dbReference>
<dbReference type="STRING" id="1805282.AUJ44_01765"/>
<name>A0A1J4V9P4_9BACT</name>
<evidence type="ECO:0000259" key="1">
    <source>
        <dbReference type="SMART" id="SM00471"/>
    </source>
</evidence>
<dbReference type="InterPro" id="IPR003607">
    <property type="entry name" value="HD/PDEase_dom"/>
</dbReference>
<feature type="domain" description="HD/PDEase" evidence="1">
    <location>
        <begin position="26"/>
        <end position="136"/>
    </location>
</feature>
<organism evidence="2 3">
    <name type="scientific">Candidatus Nomurabacteria bacterium CG1_02_47_685</name>
    <dbReference type="NCBI Taxonomy" id="1805282"/>
    <lineage>
        <taxon>Bacteria</taxon>
        <taxon>Candidatus Nomuraibacteriota</taxon>
    </lineage>
</organism>
<protein>
    <recommendedName>
        <fullName evidence="1">HD/PDEase domain-containing protein</fullName>
    </recommendedName>
</protein>
<evidence type="ECO:0000313" key="2">
    <source>
        <dbReference type="EMBL" id="OIO32776.1"/>
    </source>
</evidence>
<reference evidence="2 3" key="1">
    <citation type="journal article" date="2016" name="Environ. Microbiol.">
        <title>Genomic resolution of a cold subsurface aquifer community provides metabolic insights for novel microbes adapted to high CO concentrations.</title>
        <authorList>
            <person name="Probst A.J."/>
            <person name="Castelle C.J."/>
            <person name="Singh A."/>
            <person name="Brown C.T."/>
            <person name="Anantharaman K."/>
            <person name="Sharon I."/>
            <person name="Hug L.A."/>
            <person name="Burstein D."/>
            <person name="Emerson J.B."/>
            <person name="Thomas B.C."/>
            <person name="Banfield J.F."/>
        </authorList>
    </citation>
    <scope>NUCLEOTIDE SEQUENCE [LARGE SCALE GENOMIC DNA]</scope>
    <source>
        <strain evidence="2">CG1_02_47_685</strain>
    </source>
</reference>
<sequence length="191" mass="22100">MDTITYIKKALYFAAEKHDGQYRKGTRVPYIVHPVLVALAVKRYTDDEEIFIAALLHDVLEDSSDVSPELLQEEFGYRVARIVAEVSHPREKKYSSWKEKKEMYLDRIKSASLDALIVVGADKMVNMQAYFDAFKKDGGEHVIAKHFNATSAEYFWYYDAVGDILDTMLHDGVLAREYRELLDGYRKTCER</sequence>
<evidence type="ECO:0000313" key="3">
    <source>
        <dbReference type="Proteomes" id="UP000183206"/>
    </source>
</evidence>
<dbReference type="GO" id="GO:0008893">
    <property type="term" value="F:guanosine-3',5'-bis(diphosphate) 3'-diphosphatase activity"/>
    <property type="evidence" value="ECO:0007669"/>
    <property type="project" value="TreeGrafter"/>
</dbReference>
<comment type="caution">
    <text evidence="2">The sequence shown here is derived from an EMBL/GenBank/DDBJ whole genome shotgun (WGS) entry which is preliminary data.</text>
</comment>
<dbReference type="Gene3D" id="1.10.3210.10">
    <property type="entry name" value="Hypothetical protein af1432"/>
    <property type="match status" value="1"/>
</dbReference>
<proteinExistence type="predicted"/>
<dbReference type="Pfam" id="PF13328">
    <property type="entry name" value="HD_4"/>
    <property type="match status" value="1"/>
</dbReference>
<dbReference type="PANTHER" id="PTHR46246">
    <property type="entry name" value="GUANOSINE-3',5'-BIS(DIPHOSPHATE) 3'-PYROPHOSPHOHYDROLASE MESH1"/>
    <property type="match status" value="1"/>
</dbReference>
<dbReference type="SMART" id="SM00471">
    <property type="entry name" value="HDc"/>
    <property type="match status" value="1"/>
</dbReference>
<dbReference type="Proteomes" id="UP000183206">
    <property type="component" value="Unassembled WGS sequence"/>
</dbReference>
<dbReference type="InterPro" id="IPR052194">
    <property type="entry name" value="MESH1"/>
</dbReference>
<accession>A0A1J4V9P4</accession>